<keyword evidence="3" id="KW-1185">Reference proteome</keyword>
<proteinExistence type="predicted"/>
<evidence type="ECO:0000313" key="2">
    <source>
        <dbReference type="EMBL" id="PDW00985.1"/>
    </source>
</evidence>
<accession>A0A2H3KR55</accession>
<evidence type="ECO:0000256" key="1">
    <source>
        <dbReference type="SAM" id="Phobius"/>
    </source>
</evidence>
<reference evidence="2 3" key="1">
    <citation type="submission" date="2016-05" db="EMBL/GenBank/DDBJ databases">
        <authorList>
            <person name="Lavstsen T."/>
            <person name="Jespersen J.S."/>
        </authorList>
    </citation>
    <scope>NUCLEOTIDE SEQUENCE [LARGE SCALE GENOMIC DNA]</scope>
    <source>
        <strain evidence="2 3">B7-9</strain>
    </source>
</reference>
<keyword evidence="1" id="KW-0812">Transmembrane</keyword>
<dbReference type="EMBL" id="LYXE01000019">
    <property type="protein sequence ID" value="PDW00985.1"/>
    <property type="molecule type" value="Genomic_DNA"/>
</dbReference>
<comment type="caution">
    <text evidence="2">The sequence shown here is derived from an EMBL/GenBank/DDBJ whole genome shotgun (WGS) entry which is preliminary data.</text>
</comment>
<dbReference type="AlphaFoldDB" id="A0A2H3KR55"/>
<sequence>MAWVGHGVLLIGLVTDGTSFAVAWVGHGVLLIGLVKAHRSQQGLSKVSAAFGAFQWDRLIMLRPETLICC</sequence>
<evidence type="ECO:0000313" key="3">
    <source>
        <dbReference type="Proteomes" id="UP000220922"/>
    </source>
</evidence>
<dbReference type="Proteomes" id="UP000220922">
    <property type="component" value="Unassembled WGS sequence"/>
</dbReference>
<protein>
    <submittedName>
        <fullName evidence="2">Uncharacterized protein</fullName>
    </submittedName>
</protein>
<keyword evidence="1" id="KW-0472">Membrane</keyword>
<organism evidence="2 3">
    <name type="scientific">Candidatus Chloroploca asiatica</name>
    <dbReference type="NCBI Taxonomy" id="1506545"/>
    <lineage>
        <taxon>Bacteria</taxon>
        <taxon>Bacillati</taxon>
        <taxon>Chloroflexota</taxon>
        <taxon>Chloroflexia</taxon>
        <taxon>Chloroflexales</taxon>
        <taxon>Chloroflexineae</taxon>
        <taxon>Oscillochloridaceae</taxon>
        <taxon>Candidatus Chloroploca</taxon>
    </lineage>
</organism>
<gene>
    <name evidence="2" type="ORF">A9Q02_21390</name>
</gene>
<keyword evidence="1" id="KW-1133">Transmembrane helix</keyword>
<name>A0A2H3KR55_9CHLR</name>
<feature type="transmembrane region" description="Helical" evidence="1">
    <location>
        <begin position="6"/>
        <end position="35"/>
    </location>
</feature>